<dbReference type="Proteomes" id="UP000569951">
    <property type="component" value="Unassembled WGS sequence"/>
</dbReference>
<organism evidence="4 5">
    <name type="scientific">Deinobacterium chartae</name>
    <dbReference type="NCBI Taxonomy" id="521158"/>
    <lineage>
        <taxon>Bacteria</taxon>
        <taxon>Thermotogati</taxon>
        <taxon>Deinococcota</taxon>
        <taxon>Deinococci</taxon>
        <taxon>Deinococcales</taxon>
        <taxon>Deinococcaceae</taxon>
        <taxon>Deinobacterium</taxon>
    </lineage>
</organism>
<feature type="signal peptide" evidence="3">
    <location>
        <begin position="1"/>
        <end position="17"/>
    </location>
</feature>
<evidence type="ECO:0000256" key="3">
    <source>
        <dbReference type="SAM" id="SignalP"/>
    </source>
</evidence>
<keyword evidence="3" id="KW-0732">Signal</keyword>
<dbReference type="AlphaFoldDB" id="A0A841I138"/>
<dbReference type="RefSeq" id="WP_183987548.1">
    <property type="nucleotide sequence ID" value="NZ_JACHHG010000007.1"/>
</dbReference>
<feature type="coiled-coil region" evidence="1">
    <location>
        <begin position="22"/>
        <end position="49"/>
    </location>
</feature>
<dbReference type="EMBL" id="JACHHG010000007">
    <property type="protein sequence ID" value="MBB6098796.1"/>
    <property type="molecule type" value="Genomic_DNA"/>
</dbReference>
<proteinExistence type="predicted"/>
<comment type="caution">
    <text evidence="4">The sequence shown here is derived from an EMBL/GenBank/DDBJ whole genome shotgun (WGS) entry which is preliminary data.</text>
</comment>
<protein>
    <submittedName>
        <fullName evidence="4">Uncharacterized protein</fullName>
    </submittedName>
</protein>
<evidence type="ECO:0000313" key="4">
    <source>
        <dbReference type="EMBL" id="MBB6098796.1"/>
    </source>
</evidence>
<keyword evidence="1" id="KW-0175">Coiled coil</keyword>
<evidence type="ECO:0000256" key="1">
    <source>
        <dbReference type="SAM" id="Coils"/>
    </source>
</evidence>
<feature type="region of interest" description="Disordered" evidence="2">
    <location>
        <begin position="86"/>
        <end position="108"/>
    </location>
</feature>
<reference evidence="4 5" key="1">
    <citation type="submission" date="2020-08" db="EMBL/GenBank/DDBJ databases">
        <title>Genomic Encyclopedia of Type Strains, Phase IV (KMG-IV): sequencing the most valuable type-strain genomes for metagenomic binning, comparative biology and taxonomic classification.</title>
        <authorList>
            <person name="Goeker M."/>
        </authorList>
    </citation>
    <scope>NUCLEOTIDE SEQUENCE [LARGE SCALE GENOMIC DNA]</scope>
    <source>
        <strain evidence="4 5">DSM 21458</strain>
    </source>
</reference>
<keyword evidence="5" id="KW-1185">Reference proteome</keyword>
<evidence type="ECO:0000313" key="5">
    <source>
        <dbReference type="Proteomes" id="UP000569951"/>
    </source>
</evidence>
<evidence type="ECO:0000256" key="2">
    <source>
        <dbReference type="SAM" id="MobiDB-lite"/>
    </source>
</evidence>
<feature type="chain" id="PRO_5032320487" evidence="3">
    <location>
        <begin position="18"/>
        <end position="207"/>
    </location>
</feature>
<name>A0A841I138_9DEIO</name>
<gene>
    <name evidence="4" type="ORF">HNR42_002231</name>
</gene>
<accession>A0A841I138</accession>
<sequence length="207" mass="24285">MRKFVLTALLFGGVALAQTAPATDSSSELRDLQRRARELTLQNSVKSEDRAAVQNWLGAREKLREQARDLHLQTLRALVAALEAGKDPRTARQEAEKATETARNDLRKATEDLRNQQRDLVRKYPELARELNGWGDRWVRREYVFRTPGMRGFGVFEHPRMNDLRRDFGRLEGDRMLRELRDLHEHIERFFDKNLRHSRPFGHGPRY</sequence>